<dbReference type="InterPro" id="IPR052072">
    <property type="entry name" value="Vascular_dev_regulator"/>
</dbReference>
<dbReference type="PROSITE" id="PS51126">
    <property type="entry name" value="DILUTE"/>
    <property type="match status" value="1"/>
</dbReference>
<dbReference type="SMR" id="A0A1D6GR63"/>
<keyword evidence="3" id="KW-0472">Membrane</keyword>
<feature type="coiled-coil region" evidence="1">
    <location>
        <begin position="107"/>
        <end position="176"/>
    </location>
</feature>
<evidence type="ECO:0000313" key="4">
    <source>
        <dbReference type="EMBL" id="AQK65601.1"/>
    </source>
</evidence>
<evidence type="ECO:0000256" key="2">
    <source>
        <dbReference type="SAM" id="MobiDB-lite"/>
    </source>
</evidence>
<proteinExistence type="predicted"/>
<reference evidence="4" key="1">
    <citation type="submission" date="2015-12" db="EMBL/GenBank/DDBJ databases">
        <title>Update maize B73 reference genome by single molecule sequencing technologies.</title>
        <authorList>
            <consortium name="Maize Genome Sequencing Project"/>
            <person name="Ware D."/>
        </authorList>
    </citation>
    <scope>NUCLEOTIDE SEQUENCE</scope>
    <source>
        <tissue evidence="4">Seedling</tissue>
    </source>
</reference>
<dbReference type="PANTHER" id="PTHR16027">
    <property type="entry name" value="DILUTE DOMAIN-CONTAINING PROTEIN YPR089W"/>
    <property type="match status" value="1"/>
</dbReference>
<evidence type="ECO:0000256" key="3">
    <source>
        <dbReference type="SAM" id="Phobius"/>
    </source>
</evidence>
<dbReference type="PANTHER" id="PTHR16027:SF6">
    <property type="entry name" value="DILUTE DOMAIN-CONTAINING PROTEIN"/>
    <property type="match status" value="1"/>
</dbReference>
<organism evidence="4">
    <name type="scientific">Zea mays</name>
    <name type="common">Maize</name>
    <dbReference type="NCBI Taxonomy" id="4577"/>
    <lineage>
        <taxon>Eukaryota</taxon>
        <taxon>Viridiplantae</taxon>
        <taxon>Streptophyta</taxon>
        <taxon>Embryophyta</taxon>
        <taxon>Tracheophyta</taxon>
        <taxon>Spermatophyta</taxon>
        <taxon>Magnoliopsida</taxon>
        <taxon>Liliopsida</taxon>
        <taxon>Poales</taxon>
        <taxon>Poaceae</taxon>
        <taxon>PACMAD clade</taxon>
        <taxon>Panicoideae</taxon>
        <taxon>Andropogonodae</taxon>
        <taxon>Andropogoneae</taxon>
        <taxon>Tripsacinae</taxon>
        <taxon>Zea</taxon>
    </lineage>
</organism>
<keyword evidence="3" id="KW-1133">Transmembrane helix</keyword>
<dbReference type="eggNOG" id="KOG0160">
    <property type="taxonomic scope" value="Eukaryota"/>
</dbReference>
<dbReference type="InParanoid" id="A0A1D6GR63"/>
<dbReference type="Pfam" id="PF01843">
    <property type="entry name" value="DIL"/>
    <property type="match status" value="1"/>
</dbReference>
<accession>A0A1D6GR63</accession>
<evidence type="ECO:0000256" key="1">
    <source>
        <dbReference type="SAM" id="Coils"/>
    </source>
</evidence>
<dbReference type="EMBL" id="CM000781">
    <property type="protein sequence ID" value="AQK65601.1"/>
    <property type="molecule type" value="Genomic_DNA"/>
</dbReference>
<keyword evidence="3" id="KW-0812">Transmembrane</keyword>
<dbReference type="STRING" id="4577.A0A1D6GR63"/>
<feature type="region of interest" description="Disordered" evidence="2">
    <location>
        <begin position="203"/>
        <end position="226"/>
    </location>
</feature>
<dbReference type="SMART" id="SM01132">
    <property type="entry name" value="DIL"/>
    <property type="match status" value="1"/>
</dbReference>
<keyword evidence="1" id="KW-0175">Coiled coil</keyword>
<feature type="transmembrane region" description="Helical" evidence="3">
    <location>
        <begin position="344"/>
        <end position="365"/>
    </location>
</feature>
<dbReference type="OMA" id="IGHWESI"/>
<protein>
    <submittedName>
        <fullName evidence="4">Myosin-15</fullName>
    </submittedName>
</protein>
<name>A0A1D6GR63_MAIZE</name>
<feature type="coiled-coil region" evidence="1">
    <location>
        <begin position="55"/>
        <end position="82"/>
    </location>
</feature>
<dbReference type="AlphaFoldDB" id="A0A1D6GR63"/>
<dbReference type="InterPro" id="IPR002710">
    <property type="entry name" value="Dilute_dom"/>
</dbReference>
<sequence>MRRGRARLSRGAAYETGALREAKGKLEKSLEDLTLRFTLERRQRLAAEESKALEISKLLKILESVKSELEASNEENKNSCKKISSLQHQLDLSSKDQEAQQNILSQIEEVKRENILLQAKNTEMEQELLKAQKCSHDNMDKLHDVEKNYVHLRDNLKNLEDKISNLEDENHLLRQKALNLSPRHSRTGSYHCGSSPCSPKSFVESSPVKLAPPPHNQTESRRSRMNSDRYEDYHDVLHRCIKDDMGFKKGKPVAACIIYKCLLYWGVFEAERTTIFDFIIHTINTTLKAENENDILPYWLANTSALLCMLQRNLRSKGFIMAASRSSSDTHLSEKANEVSANPFNIFTFQLALYTSLLFIGYQIFIQVPSFFTRKLVTQVFSFINVQLFNSMLLRRECCTFSNGEYVKSGLCVLEKWIVDTEEVVARMRDMVSNDMQNPVSNSFLLDDDLSIPFTTEEIAEQVPDVDMSNIETPASLRHVHSAQFLTQHLQPPYTSR</sequence>
<gene>
    <name evidence="4" type="ORF">ZEAMMB73_Zm00001d014241</name>
</gene>